<organism evidence="2 3">
    <name type="scientific">Flavobacterium subsaxonicum WB 4.1-42 = DSM 21790</name>
    <dbReference type="NCBI Taxonomy" id="1121898"/>
    <lineage>
        <taxon>Bacteria</taxon>
        <taxon>Pseudomonadati</taxon>
        <taxon>Bacteroidota</taxon>
        <taxon>Flavobacteriia</taxon>
        <taxon>Flavobacteriales</taxon>
        <taxon>Flavobacteriaceae</taxon>
        <taxon>Flavobacterium</taxon>
    </lineage>
</organism>
<dbReference type="eggNOG" id="COG0702">
    <property type="taxonomic scope" value="Bacteria"/>
</dbReference>
<comment type="caution">
    <text evidence="2">The sequence shown here is derived from an EMBL/GenBank/DDBJ whole genome shotgun (WGS) entry which is preliminary data.</text>
</comment>
<reference evidence="2 3" key="1">
    <citation type="submission" date="2013-09" db="EMBL/GenBank/DDBJ databases">
        <authorList>
            <person name="Zeng Z."/>
            <person name="Chen C."/>
        </authorList>
    </citation>
    <scope>NUCLEOTIDE SEQUENCE [LARGE SCALE GENOMIC DNA]</scope>
    <source>
        <strain evidence="2 3">WB 4.1-42</strain>
    </source>
</reference>
<dbReference type="Pfam" id="PF13577">
    <property type="entry name" value="SnoaL_4"/>
    <property type="match status" value="1"/>
</dbReference>
<evidence type="ECO:0000259" key="1">
    <source>
        <dbReference type="Pfam" id="PF13577"/>
    </source>
</evidence>
<keyword evidence="3" id="KW-1185">Reference proteome</keyword>
<accession>A0A0A2MH70</accession>
<gene>
    <name evidence="2" type="ORF">Q766_20480</name>
</gene>
<dbReference type="SUPFAM" id="SSF54427">
    <property type="entry name" value="NTF2-like"/>
    <property type="match status" value="1"/>
</dbReference>
<dbReference type="InterPro" id="IPR037401">
    <property type="entry name" value="SnoaL-like"/>
</dbReference>
<proteinExistence type="predicted"/>
<dbReference type="Gene3D" id="3.10.450.50">
    <property type="match status" value="1"/>
</dbReference>
<dbReference type="AlphaFoldDB" id="A0A0A2MH70"/>
<feature type="domain" description="SnoaL-like" evidence="1">
    <location>
        <begin position="3"/>
        <end position="131"/>
    </location>
</feature>
<dbReference type="STRING" id="1121898.GCA_000422725_01382"/>
<protein>
    <recommendedName>
        <fullName evidence="1">SnoaL-like domain-containing protein</fullName>
    </recommendedName>
</protein>
<sequence>MSHIEDRIALRELIDLFAIYGDKRQMTEQALLFSDTAIVELYFEGVLTSTLKGHLEIEETFTSFIKAFESAYHFNGQQILTINNETATGIAYCTVTLIGIEEGKRIKTTIGMHYEDVYTKLNGRWFIDKRKSMFDWQEKNELAIDSTSNN</sequence>
<dbReference type="EMBL" id="JRLY01000031">
    <property type="protein sequence ID" value="KGO90966.1"/>
    <property type="molecule type" value="Genomic_DNA"/>
</dbReference>
<evidence type="ECO:0000313" key="2">
    <source>
        <dbReference type="EMBL" id="KGO90966.1"/>
    </source>
</evidence>
<dbReference type="OrthoDB" id="2084678at2"/>
<evidence type="ECO:0000313" key="3">
    <source>
        <dbReference type="Proteomes" id="UP000030111"/>
    </source>
</evidence>
<dbReference type="RefSeq" id="WP_035738449.1">
    <property type="nucleotide sequence ID" value="NZ_AUGP01000017.1"/>
</dbReference>
<dbReference type="Proteomes" id="UP000030111">
    <property type="component" value="Unassembled WGS sequence"/>
</dbReference>
<dbReference type="InterPro" id="IPR032710">
    <property type="entry name" value="NTF2-like_dom_sf"/>
</dbReference>
<name>A0A0A2MH70_9FLAO</name>